<name>A0A1H8ELE4_9SPHI</name>
<proteinExistence type="predicted"/>
<dbReference type="EMBL" id="FOCL01000002">
    <property type="protein sequence ID" value="SEN20315.1"/>
    <property type="molecule type" value="Genomic_DNA"/>
</dbReference>
<reference evidence="2" key="1">
    <citation type="submission" date="2016-10" db="EMBL/GenBank/DDBJ databases">
        <authorList>
            <person name="Varghese N."/>
            <person name="Submissions S."/>
        </authorList>
    </citation>
    <scope>NUCLEOTIDE SEQUENCE [LARGE SCALE GENOMIC DNA]</scope>
    <source>
        <strain evidence="2">Gh-48</strain>
    </source>
</reference>
<dbReference type="Gene3D" id="1.25.40.10">
    <property type="entry name" value="Tetratricopeptide repeat domain"/>
    <property type="match status" value="1"/>
</dbReference>
<dbReference type="STRING" id="551995.SAMN05192574_102759"/>
<dbReference type="RefSeq" id="WP_091210106.1">
    <property type="nucleotide sequence ID" value="NZ_FOCL01000002.1"/>
</dbReference>
<keyword evidence="1" id="KW-0808">Transferase</keyword>
<dbReference type="AlphaFoldDB" id="A0A1H8ELE4"/>
<gene>
    <name evidence="1" type="ORF">SAMN05192574_102759</name>
</gene>
<dbReference type="GO" id="GO:0016740">
    <property type="term" value="F:transferase activity"/>
    <property type="evidence" value="ECO:0007669"/>
    <property type="project" value="UniProtKB-KW"/>
</dbReference>
<dbReference type="InterPro" id="IPR011990">
    <property type="entry name" value="TPR-like_helical_dom_sf"/>
</dbReference>
<accession>A0A1H8ELE4</accession>
<dbReference type="OrthoDB" id="5509356at2"/>
<dbReference type="SUPFAM" id="SSF48452">
    <property type="entry name" value="TPR-like"/>
    <property type="match status" value="1"/>
</dbReference>
<evidence type="ECO:0000313" key="1">
    <source>
        <dbReference type="EMBL" id="SEN20315.1"/>
    </source>
</evidence>
<keyword evidence="2" id="KW-1185">Reference proteome</keyword>
<evidence type="ECO:0000313" key="2">
    <source>
        <dbReference type="Proteomes" id="UP000198942"/>
    </source>
</evidence>
<dbReference type="Proteomes" id="UP000198942">
    <property type="component" value="Unassembled WGS sequence"/>
</dbReference>
<sequence>MQFDPENHVNKLCAQGMLLEGEAKRDEAAALFHQAWNEATNALEKLIATHYVARHQQNVADKLKWDETALKFAFEIEGQEIKGVYPSLYLNIAKCHEDLEDFDKARENYQSALSYTSFLPDDGYGNMIKAGINNGIERVQSNTR</sequence>
<protein>
    <submittedName>
        <fullName evidence="1">Rifampin ADP-ribosylating transferase</fullName>
    </submittedName>
</protein>
<organism evidence="1 2">
    <name type="scientific">Mucilaginibacter gossypiicola</name>
    <dbReference type="NCBI Taxonomy" id="551995"/>
    <lineage>
        <taxon>Bacteria</taxon>
        <taxon>Pseudomonadati</taxon>
        <taxon>Bacteroidota</taxon>
        <taxon>Sphingobacteriia</taxon>
        <taxon>Sphingobacteriales</taxon>
        <taxon>Sphingobacteriaceae</taxon>
        <taxon>Mucilaginibacter</taxon>
    </lineage>
</organism>